<comment type="caution">
    <text evidence="1">The sequence shown here is derived from an EMBL/GenBank/DDBJ whole genome shotgun (WGS) entry which is preliminary data.</text>
</comment>
<dbReference type="Proteomes" id="UP000031197">
    <property type="component" value="Unassembled WGS sequence"/>
</dbReference>
<name>A0A0B3Z6R8_9ALTE</name>
<organism evidence="1 2">
    <name type="scientific">Alteromonas marina</name>
    <dbReference type="NCBI Taxonomy" id="203795"/>
    <lineage>
        <taxon>Bacteria</taxon>
        <taxon>Pseudomonadati</taxon>
        <taxon>Pseudomonadota</taxon>
        <taxon>Gammaproteobacteria</taxon>
        <taxon>Alteromonadales</taxon>
        <taxon>Alteromonadaceae</taxon>
        <taxon>Alteromonas/Salinimonas group</taxon>
        <taxon>Alteromonas</taxon>
    </lineage>
</organism>
<evidence type="ECO:0000313" key="2">
    <source>
        <dbReference type="Proteomes" id="UP000031197"/>
    </source>
</evidence>
<dbReference type="AlphaFoldDB" id="A0A0B3Z6R8"/>
<dbReference type="RefSeq" id="WP_039218122.1">
    <property type="nucleotide sequence ID" value="NZ_JWLW01000012.1"/>
</dbReference>
<gene>
    <name evidence="1" type="ORF">RJ41_05695</name>
</gene>
<protein>
    <submittedName>
        <fullName evidence="1">Exodeoxyribonuclease VII large subunit</fullName>
    </submittedName>
</protein>
<reference evidence="1 2" key="1">
    <citation type="submission" date="2014-12" db="EMBL/GenBank/DDBJ databases">
        <title>Genome sequencing of Alteromonas marina AD001.</title>
        <authorList>
            <person name="Adrian T.G.S."/>
            <person name="Chan K.G."/>
        </authorList>
    </citation>
    <scope>NUCLEOTIDE SEQUENCE [LARGE SCALE GENOMIC DNA]</scope>
    <source>
        <strain evidence="1 2">AD001</strain>
    </source>
</reference>
<sequence length="59" mass="6966">MSVEKLVKVASPLQKNQMYNWFDRYKPKEQQKVYILTAKTEEKPTLSLPLVKRRSAKKA</sequence>
<accession>A0A0B3Z6R8</accession>
<dbReference type="EMBL" id="JWLW01000012">
    <property type="protein sequence ID" value="KHT54045.1"/>
    <property type="molecule type" value="Genomic_DNA"/>
</dbReference>
<dbReference type="OrthoDB" id="6334321at2"/>
<proteinExistence type="predicted"/>
<keyword evidence="2" id="KW-1185">Reference proteome</keyword>
<evidence type="ECO:0000313" key="1">
    <source>
        <dbReference type="EMBL" id="KHT54045.1"/>
    </source>
</evidence>